<comment type="caution">
    <text evidence="15">The sequence shown here is derived from an EMBL/GenBank/DDBJ whole genome shotgun (WGS) entry which is preliminary data.</text>
</comment>
<feature type="binding site" evidence="11">
    <location>
        <position position="84"/>
    </location>
    <ligand>
        <name>glycerol</name>
        <dbReference type="ChEBI" id="CHEBI:17754"/>
    </ligand>
</feature>
<evidence type="ECO:0000256" key="4">
    <source>
        <dbReference type="ARBA" id="ARBA00022741"/>
    </source>
</evidence>
<sequence length="499" mass="54782">MTDQYIMALDQGTTSTRAILFDHSGTAIATAQKELPQIFRESGWVEHDATKIWDDARQVMAEVVIQANVAPYKVAGIGITNQRETTIIWDRKTGEPISSAIVWQSKQTSQIAEELKKQGLTELVHEKTGLWIDAYFSATKIMWLLENIPGARQKAEAGELLFGTVDTWLLYKLTNGAIHASDMTNASRTMLYNIHTLDWDDKLLELFDIPRAMLPKVQESSSNFGYTADFAFFGIQVPITGIAGDQQAALIGHKAFNVGDVKNTFGTGSFIVMNTGDHVAQSNNGLLSTIAYSINGEVRYALEGSVFVAGAAVQWLRDGLNLIKSAKDTSDMAQRGYEQHPEPVYLVPAFSGLGAPYWDQQARGAMFGLTRATTKNDLVRATLDSLAYQTRDVLTVMAEDTAIDLSSLVIDGGGAANDYLHQFQADLLQMEVTRPKQVETTALGAAFLAGLGVGYWASVADLPDASEVIVRQPEYAKAEERERAYLGWKKAIAATQFFK</sequence>
<evidence type="ECO:0000256" key="12">
    <source>
        <dbReference type="RuleBase" id="RU003733"/>
    </source>
</evidence>
<evidence type="ECO:0000256" key="5">
    <source>
        <dbReference type="ARBA" id="ARBA00022777"/>
    </source>
</evidence>
<dbReference type="PROSITE" id="PS00933">
    <property type="entry name" value="FGGY_KINASES_1"/>
    <property type="match status" value="1"/>
</dbReference>
<evidence type="ECO:0000256" key="11">
    <source>
        <dbReference type="HAMAP-Rule" id="MF_00186"/>
    </source>
</evidence>
<dbReference type="RefSeq" id="WP_148622150.1">
    <property type="nucleotide sequence ID" value="NZ_SDGZ01000010.1"/>
</dbReference>
<feature type="binding site" evidence="11">
    <location>
        <position position="245"/>
    </location>
    <ligand>
        <name>sn-glycerol 3-phosphate</name>
        <dbReference type="ChEBI" id="CHEBI:57597"/>
    </ligand>
</feature>
<feature type="binding site" evidence="11">
    <location>
        <position position="13"/>
    </location>
    <ligand>
        <name>ATP</name>
        <dbReference type="ChEBI" id="CHEBI:30616"/>
    </ligand>
</feature>
<comment type="pathway">
    <text evidence="1 11">Polyol metabolism; glycerol degradation via glycerol kinase pathway; sn-glycerol 3-phosphate from glycerol: step 1/1.</text>
</comment>
<proteinExistence type="inferred from homology"/>
<dbReference type="GO" id="GO:0005829">
    <property type="term" value="C:cytosol"/>
    <property type="evidence" value="ECO:0007669"/>
    <property type="project" value="TreeGrafter"/>
</dbReference>
<feature type="domain" description="Carbohydrate kinase FGGY C-terminal" evidence="14">
    <location>
        <begin position="262"/>
        <end position="451"/>
    </location>
</feature>
<keyword evidence="5 11" id="KW-0418">Kinase</keyword>
<feature type="binding site" evidence="11">
    <location>
        <position position="310"/>
    </location>
    <ligand>
        <name>ATP</name>
        <dbReference type="ChEBI" id="CHEBI:30616"/>
    </ligand>
</feature>
<dbReference type="PROSITE" id="PS00445">
    <property type="entry name" value="FGGY_KINASES_2"/>
    <property type="match status" value="1"/>
</dbReference>
<evidence type="ECO:0000256" key="10">
    <source>
        <dbReference type="ARBA" id="ARBA00063665"/>
    </source>
</evidence>
<evidence type="ECO:0000256" key="9">
    <source>
        <dbReference type="ARBA" id="ARBA00054633"/>
    </source>
</evidence>
<dbReference type="Proteomes" id="UP000371977">
    <property type="component" value="Unassembled WGS sequence"/>
</dbReference>
<dbReference type="GO" id="GO:0019563">
    <property type="term" value="P:glycerol catabolic process"/>
    <property type="evidence" value="ECO:0007669"/>
    <property type="project" value="UniProtKB-UniRule"/>
</dbReference>
<dbReference type="PANTHER" id="PTHR10196">
    <property type="entry name" value="SUGAR KINASE"/>
    <property type="match status" value="1"/>
</dbReference>
<dbReference type="GO" id="GO:0004370">
    <property type="term" value="F:glycerol kinase activity"/>
    <property type="evidence" value="ECO:0007669"/>
    <property type="project" value="UniProtKB-UniRule"/>
</dbReference>
<comment type="similarity">
    <text evidence="2 11 12">Belongs to the FGGY kinase family.</text>
</comment>
<feature type="binding site" evidence="11">
    <location>
        <position position="17"/>
    </location>
    <ligand>
        <name>ADP</name>
        <dbReference type="ChEBI" id="CHEBI:456216"/>
    </ligand>
</feature>
<dbReference type="InterPro" id="IPR043129">
    <property type="entry name" value="ATPase_NBD"/>
</dbReference>
<dbReference type="Gene3D" id="3.30.420.40">
    <property type="match status" value="2"/>
</dbReference>
<feature type="binding site" evidence="11">
    <location>
        <position position="267"/>
    </location>
    <ligand>
        <name>ADP</name>
        <dbReference type="ChEBI" id="CHEBI:456216"/>
    </ligand>
</feature>
<feature type="binding site" evidence="11">
    <location>
        <position position="84"/>
    </location>
    <ligand>
        <name>sn-glycerol 3-phosphate</name>
        <dbReference type="ChEBI" id="CHEBI:57597"/>
    </ligand>
</feature>
<dbReference type="EMBL" id="SDGZ01000010">
    <property type="protein sequence ID" value="TYC50069.1"/>
    <property type="molecule type" value="Genomic_DNA"/>
</dbReference>
<evidence type="ECO:0000256" key="8">
    <source>
        <dbReference type="ARBA" id="ARBA00052101"/>
    </source>
</evidence>
<dbReference type="OrthoDB" id="9805576at2"/>
<feature type="binding site" evidence="11">
    <location>
        <position position="314"/>
    </location>
    <ligand>
        <name>ATP</name>
        <dbReference type="ChEBI" id="CHEBI:30616"/>
    </ligand>
</feature>
<comment type="activity regulation">
    <text evidence="11">Activated by phosphorylation and inhibited by fructose 1,6-bisphosphate (FBP).</text>
</comment>
<dbReference type="PANTHER" id="PTHR10196:SF69">
    <property type="entry name" value="GLYCEROL KINASE"/>
    <property type="match status" value="1"/>
</dbReference>
<comment type="function">
    <text evidence="9 11">Key enzyme in the regulation of glycerol uptake and metabolism. Catalyzes the phosphorylation of glycerol to yield sn-glycerol 3-phosphate.</text>
</comment>
<comment type="caution">
    <text evidence="11">Lacks conserved residue(s) required for the propagation of feature annotation.</text>
</comment>
<evidence type="ECO:0000256" key="1">
    <source>
        <dbReference type="ARBA" id="ARBA00005190"/>
    </source>
</evidence>
<organism evidence="15 16">
    <name type="scientific">Weissella muntiaci</name>
    <dbReference type="NCBI Taxonomy" id="2508881"/>
    <lineage>
        <taxon>Bacteria</taxon>
        <taxon>Bacillati</taxon>
        <taxon>Bacillota</taxon>
        <taxon>Bacilli</taxon>
        <taxon>Lactobacillales</taxon>
        <taxon>Lactobacillaceae</taxon>
        <taxon>Weissella</taxon>
    </lineage>
</organism>
<feature type="binding site" evidence="11">
    <location>
        <position position="13"/>
    </location>
    <ligand>
        <name>ADP</name>
        <dbReference type="ChEBI" id="CHEBI:456216"/>
    </ligand>
</feature>
<feature type="binding site" evidence="11">
    <location>
        <position position="15"/>
    </location>
    <ligand>
        <name>ATP</name>
        <dbReference type="ChEBI" id="CHEBI:30616"/>
    </ligand>
</feature>
<feature type="binding site" evidence="11">
    <location>
        <position position="135"/>
    </location>
    <ligand>
        <name>glycerol</name>
        <dbReference type="ChEBI" id="CHEBI:17754"/>
    </ligand>
</feature>
<evidence type="ECO:0000313" key="16">
    <source>
        <dbReference type="Proteomes" id="UP000371977"/>
    </source>
</evidence>
<dbReference type="AlphaFoldDB" id="A0A6C2C906"/>
<gene>
    <name evidence="11 15" type="primary">glpK</name>
    <name evidence="15" type="ORF">ESZ50_03175</name>
</gene>
<feature type="binding site" evidence="11">
    <location>
        <position position="14"/>
    </location>
    <ligand>
        <name>ATP</name>
        <dbReference type="ChEBI" id="CHEBI:30616"/>
    </ligand>
</feature>
<feature type="binding site" evidence="11">
    <location>
        <position position="135"/>
    </location>
    <ligand>
        <name>sn-glycerol 3-phosphate</name>
        <dbReference type="ChEBI" id="CHEBI:57597"/>
    </ligand>
</feature>
<evidence type="ECO:0000256" key="6">
    <source>
        <dbReference type="ARBA" id="ARBA00022798"/>
    </source>
</evidence>
<feature type="binding site" evidence="11">
    <location>
        <position position="246"/>
    </location>
    <ligand>
        <name>glycerol</name>
        <dbReference type="ChEBI" id="CHEBI:17754"/>
    </ligand>
</feature>
<keyword evidence="6 11" id="KW-0319">Glycerol metabolism</keyword>
<feature type="binding site" evidence="11">
    <location>
        <position position="417"/>
    </location>
    <ligand>
        <name>ADP</name>
        <dbReference type="ChEBI" id="CHEBI:456216"/>
    </ligand>
</feature>
<dbReference type="InterPro" id="IPR000577">
    <property type="entry name" value="Carb_kinase_FGGY"/>
</dbReference>
<feature type="binding site" evidence="11">
    <location>
        <position position="413"/>
    </location>
    <ligand>
        <name>ATP</name>
        <dbReference type="ChEBI" id="CHEBI:30616"/>
    </ligand>
</feature>
<feature type="binding site" evidence="11">
    <location>
        <position position="83"/>
    </location>
    <ligand>
        <name>sn-glycerol 3-phosphate</name>
        <dbReference type="ChEBI" id="CHEBI:57597"/>
    </ligand>
</feature>
<evidence type="ECO:0000256" key="3">
    <source>
        <dbReference type="ARBA" id="ARBA00022679"/>
    </source>
</evidence>
<dbReference type="CDD" id="cd07786">
    <property type="entry name" value="FGGY_EcGK_like"/>
    <property type="match status" value="1"/>
</dbReference>
<feature type="domain" description="Carbohydrate kinase FGGY N-terminal" evidence="13">
    <location>
        <begin position="5"/>
        <end position="252"/>
    </location>
</feature>
<dbReference type="InterPro" id="IPR018483">
    <property type="entry name" value="Carb_kinase_FGGY_CS"/>
</dbReference>
<dbReference type="NCBIfam" id="NF000756">
    <property type="entry name" value="PRK00047.1"/>
    <property type="match status" value="1"/>
</dbReference>
<feature type="binding site" evidence="11">
    <location>
        <position position="267"/>
    </location>
    <ligand>
        <name>ATP</name>
        <dbReference type="ChEBI" id="CHEBI:30616"/>
    </ligand>
</feature>
<evidence type="ECO:0000256" key="2">
    <source>
        <dbReference type="ARBA" id="ARBA00009156"/>
    </source>
</evidence>
<keyword evidence="3 11" id="KW-0808">Transferase</keyword>
<accession>A0A6C2C906</accession>
<dbReference type="InterPro" id="IPR018485">
    <property type="entry name" value="FGGY_C"/>
</dbReference>
<dbReference type="InterPro" id="IPR005999">
    <property type="entry name" value="Glycerol_kin"/>
</dbReference>
<dbReference type="SUPFAM" id="SSF53067">
    <property type="entry name" value="Actin-like ATPase domain"/>
    <property type="match status" value="2"/>
</dbReference>
<dbReference type="GO" id="GO:0005524">
    <property type="term" value="F:ATP binding"/>
    <property type="evidence" value="ECO:0007669"/>
    <property type="project" value="UniProtKB-UniRule"/>
</dbReference>
<dbReference type="FunFam" id="3.30.420.40:FF:000007">
    <property type="entry name" value="Glycerol kinase"/>
    <property type="match status" value="1"/>
</dbReference>
<dbReference type="HAMAP" id="MF_00186">
    <property type="entry name" value="Glycerol_kin"/>
    <property type="match status" value="1"/>
</dbReference>
<dbReference type="EC" id="2.7.1.30" evidence="11"/>
<evidence type="ECO:0000259" key="13">
    <source>
        <dbReference type="Pfam" id="PF00370"/>
    </source>
</evidence>
<feature type="binding site" evidence="11">
    <location>
        <position position="245"/>
    </location>
    <ligand>
        <name>glycerol</name>
        <dbReference type="ChEBI" id="CHEBI:17754"/>
    </ligand>
</feature>
<evidence type="ECO:0000313" key="15">
    <source>
        <dbReference type="EMBL" id="TYC50069.1"/>
    </source>
</evidence>
<feature type="binding site" evidence="11">
    <location>
        <position position="83"/>
    </location>
    <ligand>
        <name>glycerol</name>
        <dbReference type="ChEBI" id="CHEBI:17754"/>
    </ligand>
</feature>
<keyword evidence="7 11" id="KW-0067">ATP-binding</keyword>
<comment type="catalytic activity">
    <reaction evidence="8 11">
        <text>glycerol + ATP = sn-glycerol 3-phosphate + ADP + H(+)</text>
        <dbReference type="Rhea" id="RHEA:21644"/>
        <dbReference type="ChEBI" id="CHEBI:15378"/>
        <dbReference type="ChEBI" id="CHEBI:17754"/>
        <dbReference type="ChEBI" id="CHEBI:30616"/>
        <dbReference type="ChEBI" id="CHEBI:57597"/>
        <dbReference type="ChEBI" id="CHEBI:456216"/>
        <dbReference type="EC" id="2.7.1.30"/>
    </reaction>
</comment>
<dbReference type="UniPathway" id="UPA00618">
    <property type="reaction ID" value="UER00672"/>
</dbReference>
<feature type="binding site" evidence="11">
    <location>
        <position position="310"/>
    </location>
    <ligand>
        <name>ADP</name>
        <dbReference type="ChEBI" id="CHEBI:456216"/>
    </ligand>
</feature>
<feature type="binding site" evidence="11">
    <location>
        <position position="413"/>
    </location>
    <ligand>
        <name>ADP</name>
        <dbReference type="ChEBI" id="CHEBI:456216"/>
    </ligand>
</feature>
<evidence type="ECO:0000256" key="7">
    <source>
        <dbReference type="ARBA" id="ARBA00022840"/>
    </source>
</evidence>
<dbReference type="Pfam" id="PF00370">
    <property type="entry name" value="FGGY_N"/>
    <property type="match status" value="1"/>
</dbReference>
<dbReference type="InterPro" id="IPR018484">
    <property type="entry name" value="FGGY_N"/>
</dbReference>
<dbReference type="FunFam" id="3.30.420.40:FF:000008">
    <property type="entry name" value="Glycerol kinase"/>
    <property type="match status" value="1"/>
</dbReference>
<evidence type="ECO:0000259" key="14">
    <source>
        <dbReference type="Pfam" id="PF02782"/>
    </source>
</evidence>
<feature type="binding site" evidence="11">
    <location>
        <position position="13"/>
    </location>
    <ligand>
        <name>sn-glycerol 3-phosphate</name>
        <dbReference type="ChEBI" id="CHEBI:57597"/>
    </ligand>
</feature>
<comment type="subunit">
    <text evidence="10 11">Homotetramer and homodimer (in equilibrium).</text>
</comment>
<keyword evidence="4 11" id="KW-0547">Nucleotide-binding</keyword>
<protein>
    <recommendedName>
        <fullName evidence="11">Glycerol kinase</fullName>
        <ecNumber evidence="11">2.7.1.30</ecNumber>
    </recommendedName>
    <alternativeName>
        <fullName evidence="11">ATP:glycerol 3-phosphotransferase</fullName>
    </alternativeName>
    <alternativeName>
        <fullName evidence="11">Glycerokinase</fullName>
        <shortName evidence="11">GK</shortName>
    </alternativeName>
</protein>
<keyword evidence="16" id="KW-1185">Reference proteome</keyword>
<dbReference type="Pfam" id="PF02782">
    <property type="entry name" value="FGGY_C"/>
    <property type="match status" value="1"/>
</dbReference>
<dbReference type="PIRSF" id="PIRSF000538">
    <property type="entry name" value="GlpK"/>
    <property type="match status" value="1"/>
</dbReference>
<name>A0A6C2C906_9LACO</name>
<reference evidence="15 16" key="1">
    <citation type="submission" date="2019-01" db="EMBL/GenBank/DDBJ databases">
        <title>Weissella sp. nov., a novel lactic acid bacterium isolated from animal feces.</title>
        <authorList>
            <person name="Wang L.-T."/>
        </authorList>
    </citation>
    <scope>NUCLEOTIDE SEQUENCE [LARGE SCALE GENOMIC DNA]</scope>
    <source>
        <strain evidence="15 16">8H-2</strain>
    </source>
</reference>
<dbReference type="NCBIfam" id="TIGR01311">
    <property type="entry name" value="glycerol_kin"/>
    <property type="match status" value="1"/>
</dbReference>
<dbReference type="GO" id="GO:0006072">
    <property type="term" value="P:glycerol-3-phosphate metabolic process"/>
    <property type="evidence" value="ECO:0007669"/>
    <property type="project" value="InterPro"/>
</dbReference>